<dbReference type="InterPro" id="IPR047662">
    <property type="entry name" value="SemiSWEET"/>
</dbReference>
<dbReference type="EMBL" id="CP041742">
    <property type="protein sequence ID" value="QDQ73312.1"/>
    <property type="molecule type" value="Genomic_DNA"/>
</dbReference>
<evidence type="ECO:0000313" key="7">
    <source>
        <dbReference type="Proteomes" id="UP000315891"/>
    </source>
</evidence>
<sequence length="83" mass="9275">MTGEWMGYAAAALTTVSFLPQAVRTIRTRETHAISLWMYVLFTVGIACWFGYGIVLHSWPMIVSNAITFLLAAIILAFKLRHG</sequence>
<evidence type="ECO:0000313" key="6">
    <source>
        <dbReference type="EMBL" id="QDQ73312.1"/>
    </source>
</evidence>
<name>A0A516V463_9GAMM</name>
<feature type="transmembrane region" description="Helical" evidence="5">
    <location>
        <begin position="36"/>
        <end position="55"/>
    </location>
</feature>
<gene>
    <name evidence="6" type="ORF">FNZ56_05215</name>
</gene>
<proteinExistence type="predicted"/>
<dbReference type="NCBIfam" id="NF037968">
    <property type="entry name" value="SemiSWEET_2"/>
    <property type="match status" value="1"/>
</dbReference>
<keyword evidence="2 5" id="KW-0812">Transmembrane</keyword>
<dbReference type="Proteomes" id="UP000315891">
    <property type="component" value="Chromosome"/>
</dbReference>
<keyword evidence="4 5" id="KW-0472">Membrane</keyword>
<evidence type="ECO:0008006" key="8">
    <source>
        <dbReference type="Google" id="ProtNLM"/>
    </source>
</evidence>
<evidence type="ECO:0000256" key="5">
    <source>
        <dbReference type="SAM" id="Phobius"/>
    </source>
</evidence>
<dbReference type="GO" id="GO:0016020">
    <property type="term" value="C:membrane"/>
    <property type="evidence" value="ECO:0007669"/>
    <property type="project" value="UniProtKB-SubCell"/>
</dbReference>
<dbReference type="AlphaFoldDB" id="A0A516V463"/>
<keyword evidence="7" id="KW-1185">Reference proteome</keyword>
<evidence type="ECO:0000256" key="4">
    <source>
        <dbReference type="ARBA" id="ARBA00023136"/>
    </source>
</evidence>
<dbReference type="Gene3D" id="1.20.1280.290">
    <property type="match status" value="1"/>
</dbReference>
<dbReference type="Pfam" id="PF04193">
    <property type="entry name" value="PQ-loop"/>
    <property type="match status" value="1"/>
</dbReference>
<organism evidence="6 7">
    <name type="scientific">Pseudoluteimonas lycopersici</name>
    <dbReference type="NCBI Taxonomy" id="1324796"/>
    <lineage>
        <taxon>Bacteria</taxon>
        <taxon>Pseudomonadati</taxon>
        <taxon>Pseudomonadota</taxon>
        <taxon>Gammaproteobacteria</taxon>
        <taxon>Lysobacterales</taxon>
        <taxon>Lysobacteraceae</taxon>
        <taxon>Pseudoluteimonas</taxon>
    </lineage>
</organism>
<comment type="subcellular location">
    <subcellularLocation>
        <location evidence="1">Membrane</location>
        <topology evidence="1">Multi-pass membrane protein</topology>
    </subcellularLocation>
</comment>
<reference evidence="6 7" key="1">
    <citation type="submission" date="2019-07" db="EMBL/GenBank/DDBJ databases">
        <title>Lysobacter weifangensis sp. nov., isolated from bensulfuron-methyl contaminated farmland soil.</title>
        <authorList>
            <person name="Zhao H."/>
        </authorList>
    </citation>
    <scope>NUCLEOTIDE SEQUENCE [LARGE SCALE GENOMIC DNA]</scope>
    <source>
        <strain evidence="6 7">CC-Bw-6</strain>
    </source>
</reference>
<dbReference type="InterPro" id="IPR006603">
    <property type="entry name" value="PQ-loop_rpt"/>
</dbReference>
<evidence type="ECO:0000256" key="3">
    <source>
        <dbReference type="ARBA" id="ARBA00022989"/>
    </source>
</evidence>
<evidence type="ECO:0000256" key="1">
    <source>
        <dbReference type="ARBA" id="ARBA00004141"/>
    </source>
</evidence>
<protein>
    <recommendedName>
        <fullName evidence="8">Glutathione synthetase</fullName>
    </recommendedName>
</protein>
<accession>A0A516V463</accession>
<keyword evidence="3 5" id="KW-1133">Transmembrane helix</keyword>
<dbReference type="GO" id="GO:0051119">
    <property type="term" value="F:sugar transmembrane transporter activity"/>
    <property type="evidence" value="ECO:0007669"/>
    <property type="project" value="InterPro"/>
</dbReference>
<dbReference type="OrthoDB" id="122062at2"/>
<evidence type="ECO:0000256" key="2">
    <source>
        <dbReference type="ARBA" id="ARBA00022692"/>
    </source>
</evidence>
<dbReference type="RefSeq" id="WP_143878825.1">
    <property type="nucleotide sequence ID" value="NZ_BAABLZ010000001.1"/>
</dbReference>
<feature type="transmembrane region" description="Helical" evidence="5">
    <location>
        <begin position="61"/>
        <end position="80"/>
    </location>
</feature>